<dbReference type="PANTHER" id="PTHR34883:SF15">
    <property type="entry name" value="EXTRACELLULAR SERINE-RICH PROTEIN"/>
    <property type="match status" value="1"/>
</dbReference>
<evidence type="ECO:0000313" key="1">
    <source>
        <dbReference type="EMBL" id="OCB84131.1"/>
    </source>
</evidence>
<gene>
    <name evidence="1" type="ORF">A7U60_g8805</name>
</gene>
<protein>
    <recommendedName>
        <fullName evidence="3">Phytocyanin domain-containing protein</fullName>
    </recommendedName>
</protein>
<dbReference type="CDD" id="cd00920">
    <property type="entry name" value="Cupredoxin"/>
    <property type="match status" value="1"/>
</dbReference>
<proteinExistence type="predicted"/>
<organism evidence="1 2">
    <name type="scientific">Sanghuangporus baumii</name>
    <name type="common">Phellinus baumii</name>
    <dbReference type="NCBI Taxonomy" id="108892"/>
    <lineage>
        <taxon>Eukaryota</taxon>
        <taxon>Fungi</taxon>
        <taxon>Dikarya</taxon>
        <taxon>Basidiomycota</taxon>
        <taxon>Agaricomycotina</taxon>
        <taxon>Agaricomycetes</taxon>
        <taxon>Hymenochaetales</taxon>
        <taxon>Hymenochaetaceae</taxon>
        <taxon>Sanghuangporus</taxon>
    </lineage>
</organism>
<comment type="caution">
    <text evidence="1">The sequence shown here is derived from an EMBL/GenBank/DDBJ whole genome shotgun (WGS) entry which is preliminary data.</text>
</comment>
<sequence length="294" mass="30368">MIGERANRSPAITASVEIRRCPVALTGAYKRPQASQAFLLTPSSFSPICLLSFAFLCPRAGSSFLYFEQASQQIHSIVYRFVYLSPALVRDIPTKMMLFALASALAAISAVSAQTTITVQVGANNGLTYEPSSVNASEGDTIAFQFLAKNHTVTQSTFANPCTASGVDSGFFPVTANATEVPQWSFTVNNASAPLWFFCAQTGHCENGMVFAVNPTAEKTFEAFQATAMSTASNTSNTSATGSATSGATASASASGSDADAAATAAASGALPRLSFNNAASALAVVGVLASFVL</sequence>
<name>A0A9Q5HQH8_SANBA</name>
<dbReference type="SUPFAM" id="SSF49503">
    <property type="entry name" value="Cupredoxins"/>
    <property type="match status" value="1"/>
</dbReference>
<reference evidence="1" key="1">
    <citation type="submission" date="2016-06" db="EMBL/GenBank/DDBJ databases">
        <title>Draft Genome sequence of the fungus Inonotus baumii.</title>
        <authorList>
            <person name="Zhu H."/>
            <person name="Lin W."/>
        </authorList>
    </citation>
    <scope>NUCLEOTIDE SEQUENCE</scope>
    <source>
        <strain evidence="1">821</strain>
    </source>
</reference>
<dbReference type="Proteomes" id="UP000757232">
    <property type="component" value="Unassembled WGS sequence"/>
</dbReference>
<evidence type="ECO:0000313" key="2">
    <source>
        <dbReference type="Proteomes" id="UP000757232"/>
    </source>
</evidence>
<accession>A0A9Q5HQH8</accession>
<evidence type="ECO:0008006" key="3">
    <source>
        <dbReference type="Google" id="ProtNLM"/>
    </source>
</evidence>
<dbReference type="AlphaFoldDB" id="A0A9Q5HQH8"/>
<keyword evidence="2" id="KW-1185">Reference proteome</keyword>
<dbReference type="Gene3D" id="2.60.40.420">
    <property type="entry name" value="Cupredoxins - blue copper proteins"/>
    <property type="match status" value="1"/>
</dbReference>
<dbReference type="OrthoDB" id="1921208at2759"/>
<dbReference type="InterPro" id="IPR008972">
    <property type="entry name" value="Cupredoxin"/>
</dbReference>
<dbReference type="PANTHER" id="PTHR34883">
    <property type="entry name" value="SERINE-RICH PROTEIN, PUTATIVE-RELATED-RELATED"/>
    <property type="match status" value="1"/>
</dbReference>
<dbReference type="EMBL" id="LNZH02000216">
    <property type="protein sequence ID" value="OCB84131.1"/>
    <property type="molecule type" value="Genomic_DNA"/>
</dbReference>
<dbReference type="InterPro" id="IPR052953">
    <property type="entry name" value="Ser-rich/MCO-related"/>
</dbReference>